<comment type="cofactor">
    <cofactor evidence="1">
        <name>[4Fe-4S] cluster</name>
        <dbReference type="ChEBI" id="CHEBI:49883"/>
    </cofactor>
</comment>
<evidence type="ECO:0000256" key="1">
    <source>
        <dbReference type="ARBA" id="ARBA00001966"/>
    </source>
</evidence>
<organism evidence="10 11">
    <name type="scientific">Desulfosporosinus lacus DSM 15449</name>
    <dbReference type="NCBI Taxonomy" id="1121420"/>
    <lineage>
        <taxon>Bacteria</taxon>
        <taxon>Bacillati</taxon>
        <taxon>Bacillota</taxon>
        <taxon>Clostridia</taxon>
        <taxon>Eubacteriales</taxon>
        <taxon>Desulfitobacteriaceae</taxon>
        <taxon>Desulfosporosinus</taxon>
    </lineage>
</organism>
<reference evidence="11" key="1">
    <citation type="submission" date="2016-11" db="EMBL/GenBank/DDBJ databases">
        <authorList>
            <person name="Varghese N."/>
            <person name="Submissions S."/>
        </authorList>
    </citation>
    <scope>NUCLEOTIDE SEQUENCE [LARGE SCALE GENOMIC DNA]</scope>
    <source>
        <strain evidence="11">DSM 15449</strain>
    </source>
</reference>
<dbReference type="Proteomes" id="UP000183954">
    <property type="component" value="Unassembled WGS sequence"/>
</dbReference>
<dbReference type="Pfam" id="PF01314">
    <property type="entry name" value="AFOR_C"/>
    <property type="match status" value="1"/>
</dbReference>
<proteinExistence type="inferred from homology"/>
<evidence type="ECO:0000256" key="7">
    <source>
        <dbReference type="ARBA" id="ARBA00023014"/>
    </source>
</evidence>
<dbReference type="InterPro" id="IPR036503">
    <property type="entry name" value="Ald_Fedxn_OxRdtase_N_sf"/>
</dbReference>
<gene>
    <name evidence="10" type="ORF">SAMN02746098_02064</name>
</gene>
<dbReference type="RefSeq" id="WP_073029646.1">
    <property type="nucleotide sequence ID" value="NZ_FQXJ01000006.1"/>
</dbReference>
<dbReference type="InterPro" id="IPR036021">
    <property type="entry name" value="Tungsten_al_ferr_oxy-like_C"/>
</dbReference>
<keyword evidence="5" id="KW-0560">Oxidoreductase</keyword>
<evidence type="ECO:0000313" key="11">
    <source>
        <dbReference type="Proteomes" id="UP000183954"/>
    </source>
</evidence>
<dbReference type="Gene3D" id="1.10.569.10">
    <property type="entry name" value="Aldehyde Ferredoxin Oxidoreductase Protein, subunit A, domain 2"/>
    <property type="match status" value="1"/>
</dbReference>
<dbReference type="InterPro" id="IPR013983">
    <property type="entry name" value="Ald_Fedxn_OxRdtase_N"/>
</dbReference>
<sequence>MGGYTGKILRINLTEGKTSTEPLNMELAKKYLGGRGLAGKMFADEVASDVDALSPGNKLFIASGVLTGTNAPTPSRYMVVTKSPLNGVIASSNSGGYWGAELKFAGYDMLVLEGKSDHPVYISIKDGQVEIKDAGKVWGKDVYETTDALKQEFGDDKAKVLAIGPAGENLSLMAAIVNDLYRAAGRTGVGAVMGSKNLKGIVVRGTGKVENANPDQMKEVVANSLRKIRENGVTGQGLPTYGSAVLVNIINETGVYPVNNFQGSYDPEADLISGETLTEKYLLKKHPCYRCPIACGRYSKWDGKEGAGPEYETAWVFGSDCGIHDFDAIHEANDLCNKLGLDTISVGGTIAAGMELVQRGYIKPEELDGTPLEFGNAKGMVEWVRKIAYVEGLGAKMAMGSYNLAESYGAPELSMSVKKQELPAYDPRGIQGQALSYATSNRGGCHVRGYMISPEILGLPEKLDRNSLEGKATWTKIFQDLTAVIDAVGLCLFSSFALGLTDYTALVNAVTGFNYTDEELLACGERIWNIERLHNLKVGYSAADDTLPKRLLNDPIPSGPSKGQMHNLPELLVQYYAERGWDKAGVPTPERLNMLGI</sequence>
<dbReference type="Gene3D" id="1.10.599.10">
    <property type="entry name" value="Aldehyde Ferredoxin Oxidoreductase Protein, subunit A, domain 3"/>
    <property type="match status" value="1"/>
</dbReference>
<dbReference type="AlphaFoldDB" id="A0A1M5XL86"/>
<dbReference type="InterPro" id="IPR013985">
    <property type="entry name" value="Ald_Fedxn_OxRdtase_dom3"/>
</dbReference>
<dbReference type="Pfam" id="PF02730">
    <property type="entry name" value="AFOR_N"/>
    <property type="match status" value="1"/>
</dbReference>
<dbReference type="GO" id="GO:0009055">
    <property type="term" value="F:electron transfer activity"/>
    <property type="evidence" value="ECO:0007669"/>
    <property type="project" value="InterPro"/>
</dbReference>
<protein>
    <submittedName>
        <fullName evidence="10">Aldehyde:ferredoxin oxidoreductase</fullName>
    </submittedName>
</protein>
<dbReference type="EMBL" id="FQXJ01000006">
    <property type="protein sequence ID" value="SHI00023.1"/>
    <property type="molecule type" value="Genomic_DNA"/>
</dbReference>
<dbReference type="InterPro" id="IPR051919">
    <property type="entry name" value="W-dependent_AOR"/>
</dbReference>
<evidence type="ECO:0000259" key="9">
    <source>
        <dbReference type="SMART" id="SM00790"/>
    </source>
</evidence>
<keyword evidence="3" id="KW-0004">4Fe-4S</keyword>
<dbReference type="SMART" id="SM00790">
    <property type="entry name" value="AFOR_N"/>
    <property type="match status" value="1"/>
</dbReference>
<evidence type="ECO:0000256" key="3">
    <source>
        <dbReference type="ARBA" id="ARBA00022485"/>
    </source>
</evidence>
<dbReference type="InterPro" id="IPR013984">
    <property type="entry name" value="Ald_Fedxn_OxRdtase_dom2"/>
</dbReference>
<accession>A0A1M5XL86</accession>
<evidence type="ECO:0000256" key="8">
    <source>
        <dbReference type="ARBA" id="ARBA00049934"/>
    </source>
</evidence>
<dbReference type="Gene3D" id="3.60.9.10">
    <property type="entry name" value="Aldehyde ferredoxin oxidoreductase, N-terminal domain"/>
    <property type="match status" value="1"/>
</dbReference>
<keyword evidence="6" id="KW-0408">Iron</keyword>
<keyword evidence="4" id="KW-0479">Metal-binding</keyword>
<keyword evidence="7" id="KW-0411">Iron-sulfur</keyword>
<dbReference type="InterPro" id="IPR001203">
    <property type="entry name" value="OxRdtase_Ald_Fedxn_C"/>
</dbReference>
<name>A0A1M5XL86_9FIRM</name>
<evidence type="ECO:0000256" key="4">
    <source>
        <dbReference type="ARBA" id="ARBA00022723"/>
    </source>
</evidence>
<feature type="domain" description="Aldehyde ferredoxin oxidoreductase N-terminal" evidence="9">
    <location>
        <begin position="4"/>
        <end position="207"/>
    </location>
</feature>
<dbReference type="SUPFAM" id="SSF48310">
    <property type="entry name" value="Aldehyde ferredoxin oxidoreductase, C-terminal domains"/>
    <property type="match status" value="1"/>
</dbReference>
<evidence type="ECO:0000256" key="2">
    <source>
        <dbReference type="ARBA" id="ARBA00011032"/>
    </source>
</evidence>
<dbReference type="GO" id="GO:0051539">
    <property type="term" value="F:4 iron, 4 sulfur cluster binding"/>
    <property type="evidence" value="ECO:0007669"/>
    <property type="project" value="UniProtKB-KW"/>
</dbReference>
<dbReference type="GO" id="GO:0016625">
    <property type="term" value="F:oxidoreductase activity, acting on the aldehyde or oxo group of donors, iron-sulfur protein as acceptor"/>
    <property type="evidence" value="ECO:0007669"/>
    <property type="project" value="InterPro"/>
</dbReference>
<evidence type="ECO:0000313" key="10">
    <source>
        <dbReference type="EMBL" id="SHI00023.1"/>
    </source>
</evidence>
<evidence type="ECO:0000256" key="6">
    <source>
        <dbReference type="ARBA" id="ARBA00023004"/>
    </source>
</evidence>
<dbReference type="GO" id="GO:0046872">
    <property type="term" value="F:metal ion binding"/>
    <property type="evidence" value="ECO:0007669"/>
    <property type="project" value="UniProtKB-KW"/>
</dbReference>
<dbReference type="OrthoDB" id="9763894at2"/>
<dbReference type="STRING" id="1121420.SAMN02746098_02064"/>
<comment type="cofactor">
    <cofactor evidence="8">
        <name>tungstopterin</name>
        <dbReference type="ChEBI" id="CHEBI:30402"/>
    </cofactor>
</comment>
<dbReference type="PANTHER" id="PTHR30038:SF0">
    <property type="entry name" value="TUNGSTEN-CONTAINING ALDEHYDE FERREDOXIN OXIDOREDUCTASE"/>
    <property type="match status" value="1"/>
</dbReference>
<comment type="similarity">
    <text evidence="2">Belongs to the AOR/FOR family.</text>
</comment>
<keyword evidence="11" id="KW-1185">Reference proteome</keyword>
<dbReference type="PANTHER" id="PTHR30038">
    <property type="entry name" value="ALDEHYDE FERREDOXIN OXIDOREDUCTASE"/>
    <property type="match status" value="1"/>
</dbReference>
<dbReference type="SUPFAM" id="SSF56228">
    <property type="entry name" value="Aldehyde ferredoxin oxidoreductase, N-terminal domain"/>
    <property type="match status" value="1"/>
</dbReference>
<evidence type="ECO:0000256" key="5">
    <source>
        <dbReference type="ARBA" id="ARBA00023002"/>
    </source>
</evidence>